<feature type="transmembrane region" description="Helical" evidence="1">
    <location>
        <begin position="248"/>
        <end position="270"/>
    </location>
</feature>
<feature type="transmembrane region" description="Helical" evidence="1">
    <location>
        <begin position="276"/>
        <end position="297"/>
    </location>
</feature>
<dbReference type="OrthoDB" id="4932388at2"/>
<evidence type="ECO:0000256" key="1">
    <source>
        <dbReference type="SAM" id="Phobius"/>
    </source>
</evidence>
<sequence>MKFAAHTRRLIAAVLAAGLLALGAPLGAFAATPDAAPPPGSNGPQFYSGTFIDVSGAVHGDVYAAGQTVTISGDVTGDVIAAAQTITVTGTVDGNVRLAGQDVTISGKVSRSGTIFAANVTVASTGSLGDDLVSASSAMTIAGKIGRDLFVSVGRLGITGSIGGNVTYTSDQSAQISDGAVKGTVQHIEPPQSPRIQISPWLVILGWILALLYALIALSLVTALAGWLFPRVLERVTDHLLPSPWRALLVGFLASIAVPAVLLFLVITIVGAPLALAGLVVWIGAVLATFVYGAYYLGRLVIRGAHHPVVKALVGGLILIVGLQIPWLNILVLLAMVFFGLGAQLLELYRRRPWERTEKMVAVTHDDSMRTP</sequence>
<protein>
    <recommendedName>
        <fullName evidence="3">DUF8173 domain-containing protein</fullName>
    </recommendedName>
</protein>
<comment type="caution">
    <text evidence="4">The sequence shown here is derived from an EMBL/GenBank/DDBJ whole genome shotgun (WGS) entry which is preliminary data.</text>
</comment>
<feature type="signal peptide" evidence="2">
    <location>
        <begin position="1"/>
        <end position="30"/>
    </location>
</feature>
<dbReference type="AlphaFoldDB" id="A0A5J5J8R4"/>
<proteinExistence type="predicted"/>
<reference evidence="5" key="1">
    <citation type="submission" date="2019-09" db="EMBL/GenBank/DDBJ databases">
        <title>Mumia zhuanghuii sp. nov. isolated from the intestinal contents of plateau pika (Ochotona curzoniae) in the Qinghai-Tibet plateau of China.</title>
        <authorList>
            <person name="Tian Z."/>
        </authorList>
    </citation>
    <scope>NUCLEOTIDE SEQUENCE [LARGE SCALE GENOMIC DNA]</scope>
    <source>
        <strain evidence="5">JCM 30598</strain>
    </source>
</reference>
<dbReference type="RefSeq" id="WP_150448174.1">
    <property type="nucleotide sequence ID" value="NZ_VYSA01000001.1"/>
</dbReference>
<keyword evidence="5" id="KW-1185">Reference proteome</keyword>
<keyword evidence="1" id="KW-0472">Membrane</keyword>
<organism evidence="4 5">
    <name type="scientific">Microbacterium rhizomatis</name>
    <dbReference type="NCBI Taxonomy" id="1631477"/>
    <lineage>
        <taxon>Bacteria</taxon>
        <taxon>Bacillati</taxon>
        <taxon>Actinomycetota</taxon>
        <taxon>Actinomycetes</taxon>
        <taxon>Micrococcales</taxon>
        <taxon>Microbacteriaceae</taxon>
        <taxon>Microbacterium</taxon>
    </lineage>
</organism>
<evidence type="ECO:0000313" key="4">
    <source>
        <dbReference type="EMBL" id="KAA9111405.1"/>
    </source>
</evidence>
<evidence type="ECO:0000259" key="3">
    <source>
        <dbReference type="Pfam" id="PF26514"/>
    </source>
</evidence>
<dbReference type="Proteomes" id="UP000325827">
    <property type="component" value="Unassembled WGS sequence"/>
</dbReference>
<keyword evidence="1" id="KW-0812">Transmembrane</keyword>
<keyword evidence="2" id="KW-0732">Signal</keyword>
<dbReference type="Pfam" id="PF26514">
    <property type="entry name" value="DUF8173"/>
    <property type="match status" value="1"/>
</dbReference>
<dbReference type="InterPro" id="IPR058486">
    <property type="entry name" value="DUF8173"/>
</dbReference>
<dbReference type="EMBL" id="VYSA01000001">
    <property type="protein sequence ID" value="KAA9111405.1"/>
    <property type="molecule type" value="Genomic_DNA"/>
</dbReference>
<evidence type="ECO:0000256" key="2">
    <source>
        <dbReference type="SAM" id="SignalP"/>
    </source>
</evidence>
<name>A0A5J5J8R4_9MICO</name>
<feature type="chain" id="PRO_5023921428" description="DUF8173 domain-containing protein" evidence="2">
    <location>
        <begin position="31"/>
        <end position="372"/>
    </location>
</feature>
<gene>
    <name evidence="4" type="ORF">F6B43_07480</name>
</gene>
<keyword evidence="1" id="KW-1133">Transmembrane helix</keyword>
<feature type="transmembrane region" description="Helical" evidence="1">
    <location>
        <begin position="201"/>
        <end position="228"/>
    </location>
</feature>
<feature type="transmembrane region" description="Helical" evidence="1">
    <location>
        <begin position="331"/>
        <end position="349"/>
    </location>
</feature>
<accession>A0A5J5J8R4</accession>
<evidence type="ECO:0000313" key="5">
    <source>
        <dbReference type="Proteomes" id="UP000325827"/>
    </source>
</evidence>
<feature type="domain" description="DUF8173" evidence="3">
    <location>
        <begin position="205"/>
        <end position="351"/>
    </location>
</feature>